<dbReference type="Pfam" id="PF24990">
    <property type="entry name" value="PAS_13"/>
    <property type="match status" value="1"/>
</dbReference>
<dbReference type="GO" id="GO:0000978">
    <property type="term" value="F:RNA polymerase II cis-regulatory region sequence-specific DNA binding"/>
    <property type="evidence" value="ECO:0007669"/>
    <property type="project" value="EnsemblFungi"/>
</dbReference>
<evidence type="ECO:0000256" key="3">
    <source>
        <dbReference type="ARBA" id="ARBA00023015"/>
    </source>
</evidence>
<keyword evidence="5" id="KW-0539">Nucleus</keyword>
<evidence type="ECO:0000313" key="8">
    <source>
        <dbReference type="EMBL" id="EON64760.1"/>
    </source>
</evidence>
<dbReference type="PANTHER" id="PTHR31986:SF7">
    <property type="entry name" value="REGULATOR OF DRUG SENSITIVITY 2"/>
    <property type="match status" value="1"/>
</dbReference>
<feature type="region of interest" description="Disordered" evidence="6">
    <location>
        <begin position="248"/>
        <end position="284"/>
    </location>
</feature>
<feature type="region of interest" description="Disordered" evidence="6">
    <location>
        <begin position="1"/>
        <end position="65"/>
    </location>
</feature>
<comment type="subcellular location">
    <subcellularLocation>
        <location evidence="1">Nucleus</location>
    </subcellularLocation>
</comment>
<evidence type="ECO:0000256" key="1">
    <source>
        <dbReference type="ARBA" id="ARBA00004123"/>
    </source>
</evidence>
<dbReference type="Proteomes" id="UP000016924">
    <property type="component" value="Unassembled WGS sequence"/>
</dbReference>
<dbReference type="HOGENOM" id="CLU_010748_0_0_1"/>
<dbReference type="OMA" id="NQGLEAN"/>
<evidence type="ECO:0000313" key="9">
    <source>
        <dbReference type="Proteomes" id="UP000016924"/>
    </source>
</evidence>
<sequence>MTEVAQDKANGGPSQVMTSKATEAESDNNRVKHAPKSGSPQKRVSVGNEEGSTGSPNKKRRKHMTCDLERPCTRCIKRNIGHLCHDEPREPVKKQRTETESAAGDDEGTSKVERSDDDFDPHARTQDASLILAPPPLPHHRAGSSGHIVQPTPISALQVSPLTSNESQYLDYNDWNLGAQNHFQDMHTFHPSYMFNTSEVTNEFNLLNDFLSNSLLDDGVLYPSADMQNLYTDPTYANTMDGPPMNSNNNSSIGQAISQHNKDPLPPSQAAVGNAISRPASGFPNDKARETFYLTAADPAGNDTPEERMNKLLKAKYDAGMLKPFNYVKGYARLNQYMERNMQPVSRQRILRQLDKFRPKFRERMQSLTDIELVRVEMWFERSLMEYDRVFASMAIPACCWRRTGEIVRGNKEMAELIHVPIEKLRDGKLAIHEIMAEGSLVSYWEKFGAIAFDSSQKALLTSCALKNPDSKSKDPELRCCFSFTIRRDTHNIPSLIVGNFLPILPAKRT</sequence>
<dbReference type="OrthoDB" id="65716at2759"/>
<dbReference type="InterPro" id="IPR056751">
    <property type="entry name" value="PAS_13"/>
</dbReference>
<accession>R7YS77</accession>
<proteinExistence type="predicted"/>
<evidence type="ECO:0000256" key="6">
    <source>
        <dbReference type="SAM" id="MobiDB-lite"/>
    </source>
</evidence>
<feature type="region of interest" description="Disordered" evidence="6">
    <location>
        <begin position="86"/>
        <end position="122"/>
    </location>
</feature>
<feature type="domain" description="ERT1/acuK family PAS" evidence="7">
    <location>
        <begin position="397"/>
        <end position="470"/>
    </location>
</feature>
<dbReference type="eggNOG" id="ENOG502QQGC">
    <property type="taxonomic scope" value="Eukaryota"/>
</dbReference>
<organism evidence="8 9">
    <name type="scientific">Coniosporium apollinis (strain CBS 100218)</name>
    <name type="common">Rock-inhabiting black yeast</name>
    <dbReference type="NCBI Taxonomy" id="1168221"/>
    <lineage>
        <taxon>Eukaryota</taxon>
        <taxon>Fungi</taxon>
        <taxon>Dikarya</taxon>
        <taxon>Ascomycota</taxon>
        <taxon>Pezizomycotina</taxon>
        <taxon>Dothideomycetes</taxon>
        <taxon>Dothideomycetes incertae sedis</taxon>
        <taxon>Coniosporium</taxon>
    </lineage>
</organism>
<keyword evidence="9" id="KW-1185">Reference proteome</keyword>
<feature type="compositionally biased region" description="Basic and acidic residues" evidence="6">
    <location>
        <begin position="108"/>
        <end position="122"/>
    </location>
</feature>
<keyword evidence="3" id="KW-0805">Transcription regulation</keyword>
<dbReference type="GO" id="GO:0001228">
    <property type="term" value="F:DNA-binding transcription activator activity, RNA polymerase II-specific"/>
    <property type="evidence" value="ECO:0007669"/>
    <property type="project" value="EnsemblFungi"/>
</dbReference>
<dbReference type="EMBL" id="JH767570">
    <property type="protein sequence ID" value="EON64760.1"/>
    <property type="molecule type" value="Genomic_DNA"/>
</dbReference>
<reference evidence="9" key="1">
    <citation type="submission" date="2012-06" db="EMBL/GenBank/DDBJ databases">
        <title>The genome sequence of Coniosporium apollinis CBS 100218.</title>
        <authorList>
            <consortium name="The Broad Institute Genome Sequencing Platform"/>
            <person name="Cuomo C."/>
            <person name="Gorbushina A."/>
            <person name="Noack S."/>
            <person name="Walker B."/>
            <person name="Young S.K."/>
            <person name="Zeng Q."/>
            <person name="Gargeya S."/>
            <person name="Fitzgerald M."/>
            <person name="Haas B."/>
            <person name="Abouelleil A."/>
            <person name="Alvarado L."/>
            <person name="Arachchi H.M."/>
            <person name="Berlin A.M."/>
            <person name="Chapman S.B."/>
            <person name="Goldberg J."/>
            <person name="Griggs A."/>
            <person name="Gujja S."/>
            <person name="Hansen M."/>
            <person name="Howarth C."/>
            <person name="Imamovic A."/>
            <person name="Larimer J."/>
            <person name="McCowan C."/>
            <person name="Montmayeur A."/>
            <person name="Murphy C."/>
            <person name="Neiman D."/>
            <person name="Pearson M."/>
            <person name="Priest M."/>
            <person name="Roberts A."/>
            <person name="Saif S."/>
            <person name="Shea T."/>
            <person name="Sisk P."/>
            <person name="Sykes S."/>
            <person name="Wortman J."/>
            <person name="Nusbaum C."/>
            <person name="Birren B."/>
        </authorList>
    </citation>
    <scope>NUCLEOTIDE SEQUENCE [LARGE SCALE GENOMIC DNA]</scope>
    <source>
        <strain evidence="9">CBS 100218</strain>
    </source>
</reference>
<evidence type="ECO:0000256" key="4">
    <source>
        <dbReference type="ARBA" id="ARBA00023163"/>
    </source>
</evidence>
<dbReference type="GO" id="GO:0000122">
    <property type="term" value="P:negative regulation of transcription by RNA polymerase II"/>
    <property type="evidence" value="ECO:0007669"/>
    <property type="project" value="EnsemblFungi"/>
</dbReference>
<dbReference type="AlphaFoldDB" id="R7YS77"/>
<dbReference type="GO" id="GO:0046872">
    <property type="term" value="F:metal ion binding"/>
    <property type="evidence" value="ECO:0007669"/>
    <property type="project" value="UniProtKB-KW"/>
</dbReference>
<dbReference type="GO" id="GO:0071466">
    <property type="term" value="P:cellular response to xenobiotic stimulus"/>
    <property type="evidence" value="ECO:0007669"/>
    <property type="project" value="EnsemblFungi"/>
</dbReference>
<feature type="compositionally biased region" description="Polar residues" evidence="6">
    <location>
        <begin position="248"/>
        <end position="259"/>
    </location>
</feature>
<dbReference type="GO" id="GO:0005634">
    <property type="term" value="C:nucleus"/>
    <property type="evidence" value="ECO:0007669"/>
    <property type="project" value="UniProtKB-SubCell"/>
</dbReference>
<feature type="compositionally biased region" description="Polar residues" evidence="6">
    <location>
        <begin position="12"/>
        <end position="21"/>
    </location>
</feature>
<dbReference type="PANTHER" id="PTHR31986">
    <property type="entry name" value="REGULATOR OF DRUG SENSITIVITY 2"/>
    <property type="match status" value="1"/>
</dbReference>
<keyword evidence="2" id="KW-0479">Metal-binding</keyword>
<dbReference type="GO" id="GO:0045722">
    <property type="term" value="P:positive regulation of gluconeogenesis"/>
    <property type="evidence" value="ECO:0007669"/>
    <property type="project" value="EnsemblFungi"/>
</dbReference>
<dbReference type="STRING" id="1168221.R7YS77"/>
<evidence type="ECO:0000256" key="2">
    <source>
        <dbReference type="ARBA" id="ARBA00022723"/>
    </source>
</evidence>
<name>R7YS77_CONA1</name>
<dbReference type="InterPro" id="IPR053045">
    <property type="entry name" value="Zinc_cluster_trans_reg"/>
</dbReference>
<evidence type="ECO:0000256" key="5">
    <source>
        <dbReference type="ARBA" id="ARBA00023242"/>
    </source>
</evidence>
<gene>
    <name evidence="8" type="ORF">W97_03993</name>
</gene>
<protein>
    <recommendedName>
        <fullName evidence="7">ERT1/acuK family PAS domain-containing protein</fullName>
    </recommendedName>
</protein>
<dbReference type="GeneID" id="19901304"/>
<dbReference type="RefSeq" id="XP_007780077.1">
    <property type="nucleotide sequence ID" value="XM_007781887.1"/>
</dbReference>
<feature type="compositionally biased region" description="Basic and acidic residues" evidence="6">
    <location>
        <begin position="86"/>
        <end position="99"/>
    </location>
</feature>
<evidence type="ECO:0000259" key="7">
    <source>
        <dbReference type="Pfam" id="PF24990"/>
    </source>
</evidence>
<keyword evidence="4" id="KW-0804">Transcription</keyword>